<proteinExistence type="inferred from homology"/>
<keyword evidence="3 5" id="KW-0378">Hydrolase</keyword>
<dbReference type="PANTHER" id="PTHR43344:SF13">
    <property type="entry name" value="PHOSPHATASE RV3661-RELATED"/>
    <property type="match status" value="1"/>
</dbReference>
<dbReference type="GO" id="GO:0016787">
    <property type="term" value="F:hydrolase activity"/>
    <property type="evidence" value="ECO:0007669"/>
    <property type="project" value="UniProtKB-KW"/>
</dbReference>
<organism evidence="5 6">
    <name type="scientific">Gryllotalpicola kribbensis</name>
    <dbReference type="NCBI Taxonomy" id="993084"/>
    <lineage>
        <taxon>Bacteria</taxon>
        <taxon>Bacillati</taxon>
        <taxon>Actinomycetota</taxon>
        <taxon>Actinomycetes</taxon>
        <taxon>Micrococcales</taxon>
        <taxon>Microbacteriaceae</taxon>
        <taxon>Gryllotalpicola</taxon>
    </lineage>
</organism>
<dbReference type="InterPro" id="IPR036412">
    <property type="entry name" value="HAD-like_sf"/>
</dbReference>
<dbReference type="InterPro" id="IPR050582">
    <property type="entry name" value="HAD-like_SerB"/>
</dbReference>
<evidence type="ECO:0000256" key="4">
    <source>
        <dbReference type="ARBA" id="ARBA00022842"/>
    </source>
</evidence>
<keyword evidence="2" id="KW-0479">Metal-binding</keyword>
<sequence>MTAPGAAFFDVDETLVSVRTLESFLLFYLKRVPEMVSPARLRELAELVVTLERSEFNRVYYGIWAGQPVEQVLAAGRDWYVETSAQPGFYRPNVLAKLREHQAAGARVVLVSGSFPPPLAPIAAAVAADAVYCTELEVGADGRYTGVISAAMIGDDKRTVVDAYLAGLGQAAPSWGYGDHSSDLPLLERVSSPVVVGSDPAMLELAGERGWPVLPIEQPLAPRA</sequence>
<dbReference type="NCBIfam" id="TIGR01490">
    <property type="entry name" value="HAD-SF-IB-hyp1"/>
    <property type="match status" value="1"/>
</dbReference>
<dbReference type="InterPro" id="IPR023214">
    <property type="entry name" value="HAD_sf"/>
</dbReference>
<dbReference type="SUPFAM" id="SSF56784">
    <property type="entry name" value="HAD-like"/>
    <property type="match status" value="1"/>
</dbReference>
<name>A0ABP8AVQ0_9MICO</name>
<dbReference type="PANTHER" id="PTHR43344">
    <property type="entry name" value="PHOSPHOSERINE PHOSPHATASE"/>
    <property type="match status" value="1"/>
</dbReference>
<evidence type="ECO:0000256" key="1">
    <source>
        <dbReference type="ARBA" id="ARBA00009184"/>
    </source>
</evidence>
<evidence type="ECO:0000256" key="3">
    <source>
        <dbReference type="ARBA" id="ARBA00022801"/>
    </source>
</evidence>
<dbReference type="Proteomes" id="UP001500213">
    <property type="component" value="Unassembled WGS sequence"/>
</dbReference>
<evidence type="ECO:0000256" key="2">
    <source>
        <dbReference type="ARBA" id="ARBA00022723"/>
    </source>
</evidence>
<protein>
    <submittedName>
        <fullName evidence="5">HAD-IB family hydrolase</fullName>
    </submittedName>
</protein>
<comment type="caution">
    <text evidence="5">The sequence shown here is derived from an EMBL/GenBank/DDBJ whole genome shotgun (WGS) entry which is preliminary data.</text>
</comment>
<evidence type="ECO:0000313" key="5">
    <source>
        <dbReference type="EMBL" id="GAA4191415.1"/>
    </source>
</evidence>
<dbReference type="EMBL" id="BAABBX010000015">
    <property type="protein sequence ID" value="GAA4191415.1"/>
    <property type="molecule type" value="Genomic_DNA"/>
</dbReference>
<dbReference type="Pfam" id="PF12710">
    <property type="entry name" value="HAD"/>
    <property type="match status" value="1"/>
</dbReference>
<comment type="similarity">
    <text evidence="1">Belongs to the HAD-like hydrolase superfamily. SerB family.</text>
</comment>
<evidence type="ECO:0000313" key="6">
    <source>
        <dbReference type="Proteomes" id="UP001500213"/>
    </source>
</evidence>
<dbReference type="Gene3D" id="3.40.50.1000">
    <property type="entry name" value="HAD superfamily/HAD-like"/>
    <property type="match status" value="1"/>
</dbReference>
<dbReference type="RefSeq" id="WP_344776827.1">
    <property type="nucleotide sequence ID" value="NZ_BAABBX010000015.1"/>
</dbReference>
<reference evidence="6" key="1">
    <citation type="journal article" date="2019" name="Int. J. Syst. Evol. Microbiol.">
        <title>The Global Catalogue of Microorganisms (GCM) 10K type strain sequencing project: providing services to taxonomists for standard genome sequencing and annotation.</title>
        <authorList>
            <consortium name="The Broad Institute Genomics Platform"/>
            <consortium name="The Broad Institute Genome Sequencing Center for Infectious Disease"/>
            <person name="Wu L."/>
            <person name="Ma J."/>
        </authorList>
    </citation>
    <scope>NUCLEOTIDE SEQUENCE [LARGE SCALE GENOMIC DNA]</scope>
    <source>
        <strain evidence="6">JCM 17593</strain>
    </source>
</reference>
<dbReference type="Gene3D" id="1.20.1440.100">
    <property type="entry name" value="SG protein - dephosphorylation function"/>
    <property type="match status" value="1"/>
</dbReference>
<accession>A0ABP8AVQ0</accession>
<keyword evidence="6" id="KW-1185">Reference proteome</keyword>
<keyword evidence="4" id="KW-0460">Magnesium</keyword>
<gene>
    <name evidence="5" type="ORF">GCM10022288_22140</name>
</gene>
<dbReference type="NCBIfam" id="TIGR01488">
    <property type="entry name" value="HAD-SF-IB"/>
    <property type="match status" value="1"/>
</dbReference>
<dbReference type="InterPro" id="IPR006385">
    <property type="entry name" value="HAD_hydro_SerB1"/>
</dbReference>